<dbReference type="RefSeq" id="WP_309391000.1">
    <property type="nucleotide sequence ID" value="NZ_JADBEO010000016.1"/>
</dbReference>
<dbReference type="InterPro" id="IPR052158">
    <property type="entry name" value="INH-QAR"/>
</dbReference>
<dbReference type="InterPro" id="IPR002818">
    <property type="entry name" value="DJ-1/PfpI"/>
</dbReference>
<gene>
    <name evidence="2" type="ORF">IHQ68_09215</name>
</gene>
<evidence type="ECO:0000313" key="2">
    <source>
        <dbReference type="EMBL" id="MDR4306797.1"/>
    </source>
</evidence>
<dbReference type="PANTHER" id="PTHR43130:SF3">
    <property type="entry name" value="HTH-TYPE TRANSCRIPTIONAL REGULATOR RV1931C"/>
    <property type="match status" value="1"/>
</dbReference>
<name>A0ABU1DFB9_9HYPH</name>
<dbReference type="PANTHER" id="PTHR43130">
    <property type="entry name" value="ARAC-FAMILY TRANSCRIPTIONAL REGULATOR"/>
    <property type="match status" value="1"/>
</dbReference>
<dbReference type="EMBL" id="JADBEO010000016">
    <property type="protein sequence ID" value="MDR4306797.1"/>
    <property type="molecule type" value="Genomic_DNA"/>
</dbReference>
<dbReference type="InterPro" id="IPR029062">
    <property type="entry name" value="Class_I_gatase-like"/>
</dbReference>
<feature type="domain" description="DJ-1/PfpI" evidence="1">
    <location>
        <begin position="9"/>
        <end position="160"/>
    </location>
</feature>
<protein>
    <submittedName>
        <fullName evidence="2">DJ-1/PfpI family protein</fullName>
    </submittedName>
</protein>
<proteinExistence type="predicted"/>
<comment type="caution">
    <text evidence="2">The sequence shown here is derived from an EMBL/GenBank/DDBJ whole genome shotgun (WGS) entry which is preliminary data.</text>
</comment>
<sequence>MRDRSAPARIGVVLYEYVEPIDVGGTVGVVSMAKRILPNLSSVVIARRAGPVRLAGDLTVEAHHGVADAPDCDVHIVCGGPGWPQASRDGELVAYLKRQAPERLASVCTGALVLASSGALDGRAITTRRNKAGAETDAPIDLLADMAKDSRVVTAAIVEDVVVTGGGVSLAIDATLYLIGKLYGSEARDEVARLVEYDRAYAANRDGLGHMTSFGDGRQPVGAA</sequence>
<evidence type="ECO:0000259" key="1">
    <source>
        <dbReference type="Pfam" id="PF01965"/>
    </source>
</evidence>
<organism evidence="2 3">
    <name type="scientific">Chelatococcus sambhunathii</name>
    <dbReference type="NCBI Taxonomy" id="363953"/>
    <lineage>
        <taxon>Bacteria</taxon>
        <taxon>Pseudomonadati</taxon>
        <taxon>Pseudomonadota</taxon>
        <taxon>Alphaproteobacteria</taxon>
        <taxon>Hyphomicrobiales</taxon>
        <taxon>Chelatococcaceae</taxon>
        <taxon>Chelatococcus</taxon>
    </lineage>
</organism>
<reference evidence="2" key="1">
    <citation type="submission" date="2020-10" db="EMBL/GenBank/DDBJ databases">
        <authorList>
            <person name="Abbas A."/>
            <person name="Razzaq R."/>
            <person name="Waqas M."/>
            <person name="Abbas N."/>
            <person name="Nielsen T.K."/>
            <person name="Hansen L.H."/>
            <person name="Hussain S."/>
            <person name="Shahid M."/>
        </authorList>
    </citation>
    <scope>NUCLEOTIDE SEQUENCE</scope>
    <source>
        <strain evidence="2">S14</strain>
    </source>
</reference>
<keyword evidence="3" id="KW-1185">Reference proteome</keyword>
<dbReference type="Pfam" id="PF01965">
    <property type="entry name" value="DJ-1_PfpI"/>
    <property type="match status" value="1"/>
</dbReference>
<dbReference type="SUPFAM" id="SSF52317">
    <property type="entry name" value="Class I glutamine amidotransferase-like"/>
    <property type="match status" value="1"/>
</dbReference>
<dbReference type="Proteomes" id="UP001181622">
    <property type="component" value="Unassembled WGS sequence"/>
</dbReference>
<evidence type="ECO:0000313" key="3">
    <source>
        <dbReference type="Proteomes" id="UP001181622"/>
    </source>
</evidence>
<accession>A0ABU1DFB9</accession>
<dbReference type="Gene3D" id="3.40.50.880">
    <property type="match status" value="1"/>
</dbReference>